<protein>
    <submittedName>
        <fullName evidence="1">Uncharacterized protein</fullName>
    </submittedName>
</protein>
<keyword evidence="2" id="KW-1185">Reference proteome</keyword>
<dbReference type="Proteomes" id="UP000192708">
    <property type="component" value="Unassembled WGS sequence"/>
</dbReference>
<name>A0A1W2CCJ7_9BURK</name>
<sequence>MDFDSIDMSSEIKKIYELIRTQVLIAVAEELRIDSFNLSGNGHEPRVTLNRRLAAVLKGQNIPSVYISGFGTNRHYPLRVFLRAEKSIKQLLPNSPFTIYSGVAYLSKPVILPTRQKRLIPITARNSRDELLRRGWSMRGAWAEKSISQTRLVLSGRFEVEGVPHVSLSFHPSFSVNDALVQAKYNLAAILATKARATKAKPKKLDFDFLDFDQEYGAGFFASLMDGPSVDLFKIAGFKRNSELLDTIWDHYNWQSLLEECRSVEIIETGENDEAPGMSDVFFWVAIDDPKKFKKELRTIILAAIKSK</sequence>
<accession>A0A1W2CCJ7</accession>
<gene>
    <name evidence="1" type="ORF">SAMN06296008_12215</name>
</gene>
<dbReference type="EMBL" id="FWXJ01000022">
    <property type="protein sequence ID" value="SMC82987.1"/>
    <property type="molecule type" value="Genomic_DNA"/>
</dbReference>
<dbReference type="AlphaFoldDB" id="A0A1W2CCJ7"/>
<dbReference type="OrthoDB" id="10018053at2"/>
<dbReference type="RefSeq" id="WP_084286048.1">
    <property type="nucleotide sequence ID" value="NZ_FWXJ01000022.1"/>
</dbReference>
<evidence type="ECO:0000313" key="1">
    <source>
        <dbReference type="EMBL" id="SMC82987.1"/>
    </source>
</evidence>
<reference evidence="1 2" key="1">
    <citation type="submission" date="2017-04" db="EMBL/GenBank/DDBJ databases">
        <authorList>
            <person name="Afonso C.L."/>
            <person name="Miller P.J."/>
            <person name="Scott M.A."/>
            <person name="Spackman E."/>
            <person name="Goraichik I."/>
            <person name="Dimitrov K.M."/>
            <person name="Suarez D.L."/>
            <person name="Swayne D.E."/>
        </authorList>
    </citation>
    <scope>NUCLEOTIDE SEQUENCE [LARGE SCALE GENOMIC DNA]</scope>
    <source>
        <strain evidence="1 2">VK13</strain>
    </source>
</reference>
<organism evidence="1 2">
    <name type="scientific">Polynucleobacter kasalickyi</name>
    <dbReference type="NCBI Taxonomy" id="1938817"/>
    <lineage>
        <taxon>Bacteria</taxon>
        <taxon>Pseudomonadati</taxon>
        <taxon>Pseudomonadota</taxon>
        <taxon>Betaproteobacteria</taxon>
        <taxon>Burkholderiales</taxon>
        <taxon>Burkholderiaceae</taxon>
        <taxon>Polynucleobacter</taxon>
    </lineage>
</organism>
<proteinExistence type="predicted"/>
<evidence type="ECO:0000313" key="2">
    <source>
        <dbReference type="Proteomes" id="UP000192708"/>
    </source>
</evidence>